<evidence type="ECO:0000256" key="3">
    <source>
        <dbReference type="ARBA" id="ARBA00022989"/>
    </source>
</evidence>
<keyword evidence="3 5" id="KW-1133">Transmembrane helix</keyword>
<dbReference type="GO" id="GO:0006874">
    <property type="term" value="P:intracellular calcium ion homeostasis"/>
    <property type="evidence" value="ECO:0007669"/>
    <property type="project" value="TreeGrafter"/>
</dbReference>
<feature type="transmembrane region" description="Helical" evidence="5">
    <location>
        <begin position="20"/>
        <end position="40"/>
    </location>
</feature>
<dbReference type="Pfam" id="PF01699">
    <property type="entry name" value="Na_Ca_ex"/>
    <property type="match status" value="2"/>
</dbReference>
<feature type="domain" description="Sodium/calcium exchanger membrane region" evidence="6">
    <location>
        <begin position="29"/>
        <end position="194"/>
    </location>
</feature>
<dbReference type="GO" id="GO:0005886">
    <property type="term" value="C:plasma membrane"/>
    <property type="evidence" value="ECO:0007669"/>
    <property type="project" value="TreeGrafter"/>
</dbReference>
<dbReference type="InterPro" id="IPR044880">
    <property type="entry name" value="NCX_ion-bd_dom_sf"/>
</dbReference>
<gene>
    <name evidence="7" type="primary">yrbG</name>
    <name evidence="7" type="ORF">Enr17x_24620</name>
</gene>
<evidence type="ECO:0000256" key="2">
    <source>
        <dbReference type="ARBA" id="ARBA00022692"/>
    </source>
</evidence>
<accession>A0A518IBI4</accession>
<evidence type="ECO:0000256" key="5">
    <source>
        <dbReference type="SAM" id="Phobius"/>
    </source>
</evidence>
<feature type="transmembrane region" description="Helical" evidence="5">
    <location>
        <begin position="294"/>
        <end position="314"/>
    </location>
</feature>
<dbReference type="OrthoDB" id="9794225at2"/>
<dbReference type="AlphaFoldDB" id="A0A518IBI4"/>
<dbReference type="InterPro" id="IPR004481">
    <property type="entry name" value="K/Na/Ca-exchanger"/>
</dbReference>
<feature type="transmembrane region" description="Helical" evidence="5">
    <location>
        <begin position="177"/>
        <end position="198"/>
    </location>
</feature>
<keyword evidence="2 5" id="KW-0812">Transmembrane</keyword>
<dbReference type="PANTHER" id="PTHR10846:SF8">
    <property type="entry name" value="INNER MEMBRANE PROTEIN YRBG"/>
    <property type="match status" value="1"/>
</dbReference>
<sequence>MYFMMMAFEPLDFIRLITGLDAPSSILISLIFIFLGMLSITKGGDLFTDSSVEIARLTRISPVIIGATIVSMSTTFPELMVSVTSTVSGKGDLAVGNALGSCLCNIGLIIGSCALLKGFLSWRRKTESGIPVSRLTIVGPGFFMVFSGVLVWLFSLFSSGGAMTQAGVPAEFGIARWQAGILLCVLVAYILFSLRVAMASRHDFGEEQEQPPEVPNFKLHCIKLAFAFFCGAFLVVLGSKLLVTNAVQVARYFEVSELLIGLTILAVGTSLPEFTISVLSVVKGHGALGTGNIIGANVLNITMVVATCALIHPLPIQRQTVLLDGPVVIFLMLAMLGLSWRRKQISSLSGLVLLTIYVGYLLIATFWFGHA</sequence>
<dbReference type="GO" id="GO:0005262">
    <property type="term" value="F:calcium channel activity"/>
    <property type="evidence" value="ECO:0007669"/>
    <property type="project" value="TreeGrafter"/>
</dbReference>
<evidence type="ECO:0000313" key="8">
    <source>
        <dbReference type="Proteomes" id="UP000318313"/>
    </source>
</evidence>
<feature type="transmembrane region" description="Helical" evidence="5">
    <location>
        <begin position="137"/>
        <end position="157"/>
    </location>
</feature>
<keyword evidence="4 5" id="KW-0472">Membrane</keyword>
<evidence type="ECO:0000259" key="6">
    <source>
        <dbReference type="Pfam" id="PF01699"/>
    </source>
</evidence>
<evidence type="ECO:0000313" key="7">
    <source>
        <dbReference type="EMBL" id="QDV50422.1"/>
    </source>
</evidence>
<feature type="transmembrane region" description="Helical" evidence="5">
    <location>
        <begin position="93"/>
        <end position="116"/>
    </location>
</feature>
<feature type="transmembrane region" description="Helical" evidence="5">
    <location>
        <begin position="258"/>
        <end position="282"/>
    </location>
</feature>
<organism evidence="7 8">
    <name type="scientific">Gimesia fumaroli</name>
    <dbReference type="NCBI Taxonomy" id="2527976"/>
    <lineage>
        <taxon>Bacteria</taxon>
        <taxon>Pseudomonadati</taxon>
        <taxon>Planctomycetota</taxon>
        <taxon>Planctomycetia</taxon>
        <taxon>Planctomycetales</taxon>
        <taxon>Planctomycetaceae</taxon>
        <taxon>Gimesia</taxon>
    </lineage>
</organism>
<protein>
    <submittedName>
        <fullName evidence="7">Inner membrane protein YrbG</fullName>
    </submittedName>
</protein>
<proteinExistence type="predicted"/>
<name>A0A518IBI4_9PLAN</name>
<dbReference type="EMBL" id="CP037452">
    <property type="protein sequence ID" value="QDV50422.1"/>
    <property type="molecule type" value="Genomic_DNA"/>
</dbReference>
<evidence type="ECO:0000256" key="1">
    <source>
        <dbReference type="ARBA" id="ARBA00004141"/>
    </source>
</evidence>
<dbReference type="PANTHER" id="PTHR10846">
    <property type="entry name" value="SODIUM/POTASSIUM/CALCIUM EXCHANGER"/>
    <property type="match status" value="1"/>
</dbReference>
<keyword evidence="8" id="KW-1185">Reference proteome</keyword>
<evidence type="ECO:0000256" key="4">
    <source>
        <dbReference type="ARBA" id="ARBA00023136"/>
    </source>
</evidence>
<feature type="transmembrane region" description="Helical" evidence="5">
    <location>
        <begin position="320"/>
        <end position="338"/>
    </location>
</feature>
<feature type="transmembrane region" description="Helical" evidence="5">
    <location>
        <begin position="219"/>
        <end position="238"/>
    </location>
</feature>
<dbReference type="Proteomes" id="UP000318313">
    <property type="component" value="Chromosome"/>
</dbReference>
<dbReference type="InterPro" id="IPR004837">
    <property type="entry name" value="NaCa_Exmemb"/>
</dbReference>
<dbReference type="NCBIfam" id="TIGR00367">
    <property type="entry name" value="calcium/sodium antiporter"/>
    <property type="match status" value="1"/>
</dbReference>
<feature type="transmembrane region" description="Helical" evidence="5">
    <location>
        <begin position="350"/>
        <end position="369"/>
    </location>
</feature>
<dbReference type="Gene3D" id="1.20.1420.30">
    <property type="entry name" value="NCX, central ion-binding region"/>
    <property type="match status" value="2"/>
</dbReference>
<feature type="domain" description="Sodium/calcium exchanger membrane region" evidence="6">
    <location>
        <begin position="225"/>
        <end position="365"/>
    </location>
</feature>
<dbReference type="GO" id="GO:0008273">
    <property type="term" value="F:calcium, potassium:sodium antiporter activity"/>
    <property type="evidence" value="ECO:0007669"/>
    <property type="project" value="TreeGrafter"/>
</dbReference>
<dbReference type="KEGG" id="gfm:Enr17x_24620"/>
<comment type="subcellular location">
    <subcellularLocation>
        <location evidence="1">Membrane</location>
        <topology evidence="1">Multi-pass membrane protein</topology>
    </subcellularLocation>
</comment>
<reference evidence="7 8" key="1">
    <citation type="submission" date="2019-03" db="EMBL/GenBank/DDBJ databases">
        <title>Deep-cultivation of Planctomycetes and their phenomic and genomic characterization uncovers novel biology.</title>
        <authorList>
            <person name="Wiegand S."/>
            <person name="Jogler M."/>
            <person name="Boedeker C."/>
            <person name="Pinto D."/>
            <person name="Vollmers J."/>
            <person name="Rivas-Marin E."/>
            <person name="Kohn T."/>
            <person name="Peeters S.H."/>
            <person name="Heuer A."/>
            <person name="Rast P."/>
            <person name="Oberbeckmann S."/>
            <person name="Bunk B."/>
            <person name="Jeske O."/>
            <person name="Meyerdierks A."/>
            <person name="Storesund J.E."/>
            <person name="Kallscheuer N."/>
            <person name="Luecker S."/>
            <person name="Lage O.M."/>
            <person name="Pohl T."/>
            <person name="Merkel B.J."/>
            <person name="Hornburger P."/>
            <person name="Mueller R.-W."/>
            <person name="Bruemmer F."/>
            <person name="Labrenz M."/>
            <person name="Spormann A.M."/>
            <person name="Op den Camp H."/>
            <person name="Overmann J."/>
            <person name="Amann R."/>
            <person name="Jetten M.S.M."/>
            <person name="Mascher T."/>
            <person name="Medema M.H."/>
            <person name="Devos D.P."/>
            <person name="Kaster A.-K."/>
            <person name="Ovreas L."/>
            <person name="Rohde M."/>
            <person name="Galperin M.Y."/>
            <person name="Jogler C."/>
        </authorList>
    </citation>
    <scope>NUCLEOTIDE SEQUENCE [LARGE SCALE GENOMIC DNA]</scope>
    <source>
        <strain evidence="7 8">Enr17</strain>
    </source>
</reference>